<reference evidence="2 3" key="1">
    <citation type="submission" date="2018-09" db="EMBL/GenBank/DDBJ databases">
        <title>Genomic investigation of the strawberry pathogen Phytophthora fragariae indicates pathogenicity is determined by transcriptional variation in three key races.</title>
        <authorList>
            <person name="Adams T.M."/>
            <person name="Armitage A.D."/>
            <person name="Sobczyk M.K."/>
            <person name="Bates H.J."/>
            <person name="Dunwell J.M."/>
            <person name="Nellist C.F."/>
            <person name="Harrison R.J."/>
        </authorList>
    </citation>
    <scope>NUCLEOTIDE SEQUENCE [LARGE SCALE GENOMIC DNA]</scope>
    <source>
        <strain evidence="2 3">SCRP249</strain>
    </source>
</reference>
<dbReference type="Gene3D" id="3.30.420.10">
    <property type="entry name" value="Ribonuclease H-like superfamily/Ribonuclease H"/>
    <property type="match status" value="1"/>
</dbReference>
<feature type="domain" description="Tc1-like transposase DDE" evidence="1">
    <location>
        <begin position="88"/>
        <end position="175"/>
    </location>
</feature>
<accession>A0A6A3MW54</accession>
<gene>
    <name evidence="2" type="ORF">PR001_g10074</name>
</gene>
<evidence type="ECO:0000313" key="2">
    <source>
        <dbReference type="EMBL" id="KAE9033635.1"/>
    </source>
</evidence>
<sequence>MTVEVVSKHEELIDEDCRMTLEQLRDRLHSDLGVDVSVASVHRALQGMLYSTKRLRIEKEMMNSSVNKEKCKTFVAELNKPIKKGNMTHEGSVKKQENARFMAGLFVAALRSEEYEELQPVKVVIVTDDSPSHSEVESLALVYLAADGIVNLNKFVVLRLGPYSPMLNPIEGCWN</sequence>
<dbReference type="GO" id="GO:0003676">
    <property type="term" value="F:nucleic acid binding"/>
    <property type="evidence" value="ECO:0007669"/>
    <property type="project" value="InterPro"/>
</dbReference>
<dbReference type="AlphaFoldDB" id="A0A6A3MW54"/>
<proteinExistence type="predicted"/>
<evidence type="ECO:0000259" key="1">
    <source>
        <dbReference type="Pfam" id="PF13358"/>
    </source>
</evidence>
<comment type="caution">
    <text evidence="2">The sequence shown here is derived from an EMBL/GenBank/DDBJ whole genome shotgun (WGS) entry which is preliminary data.</text>
</comment>
<dbReference type="InterPro" id="IPR038717">
    <property type="entry name" value="Tc1-like_DDE_dom"/>
</dbReference>
<dbReference type="Pfam" id="PF13358">
    <property type="entry name" value="DDE_3"/>
    <property type="match status" value="1"/>
</dbReference>
<protein>
    <recommendedName>
        <fullName evidence="1">Tc1-like transposase DDE domain-containing protein</fullName>
    </recommendedName>
</protein>
<dbReference type="EMBL" id="QXFV01000579">
    <property type="protein sequence ID" value="KAE9033635.1"/>
    <property type="molecule type" value="Genomic_DNA"/>
</dbReference>
<dbReference type="InterPro" id="IPR036397">
    <property type="entry name" value="RNaseH_sf"/>
</dbReference>
<dbReference type="Proteomes" id="UP000429607">
    <property type="component" value="Unassembled WGS sequence"/>
</dbReference>
<organism evidence="2 3">
    <name type="scientific">Phytophthora rubi</name>
    <dbReference type="NCBI Taxonomy" id="129364"/>
    <lineage>
        <taxon>Eukaryota</taxon>
        <taxon>Sar</taxon>
        <taxon>Stramenopiles</taxon>
        <taxon>Oomycota</taxon>
        <taxon>Peronosporomycetes</taxon>
        <taxon>Peronosporales</taxon>
        <taxon>Peronosporaceae</taxon>
        <taxon>Phytophthora</taxon>
    </lineage>
</organism>
<evidence type="ECO:0000313" key="3">
    <source>
        <dbReference type="Proteomes" id="UP000429607"/>
    </source>
</evidence>
<name>A0A6A3MW54_9STRA</name>